<dbReference type="SMART" id="SM00226">
    <property type="entry name" value="LMWPc"/>
    <property type="match status" value="1"/>
</dbReference>
<name>A0A512HU88_9ACTN</name>
<comment type="caution">
    <text evidence="3">The sequence shown here is derived from an EMBL/GenBank/DDBJ whole genome shotgun (WGS) entry which is preliminary data.</text>
</comment>
<evidence type="ECO:0000259" key="2">
    <source>
        <dbReference type="SMART" id="SM00226"/>
    </source>
</evidence>
<dbReference type="GO" id="GO:0046685">
    <property type="term" value="P:response to arsenic-containing substance"/>
    <property type="evidence" value="ECO:0007669"/>
    <property type="project" value="UniProtKB-KW"/>
</dbReference>
<dbReference type="Proteomes" id="UP000321769">
    <property type="component" value="Unassembled WGS sequence"/>
</dbReference>
<dbReference type="PANTHER" id="PTHR43428">
    <property type="entry name" value="ARSENATE REDUCTASE"/>
    <property type="match status" value="1"/>
</dbReference>
<dbReference type="InterPro" id="IPR023485">
    <property type="entry name" value="Ptyr_pPase"/>
</dbReference>
<dbReference type="InterPro" id="IPR036196">
    <property type="entry name" value="Ptyr_pPase_sf"/>
</dbReference>
<dbReference type="PANTHER" id="PTHR43428:SF1">
    <property type="entry name" value="ARSENATE REDUCTASE"/>
    <property type="match status" value="1"/>
</dbReference>
<protein>
    <recommendedName>
        <fullName evidence="2">Phosphotyrosine protein phosphatase I domain-containing protein</fullName>
    </recommendedName>
</protein>
<organism evidence="3 4">
    <name type="scientific">Aeromicrobium flavum</name>
    <dbReference type="NCBI Taxonomy" id="416568"/>
    <lineage>
        <taxon>Bacteria</taxon>
        <taxon>Bacillati</taxon>
        <taxon>Actinomycetota</taxon>
        <taxon>Actinomycetes</taxon>
        <taxon>Propionibacteriales</taxon>
        <taxon>Nocardioidaceae</taxon>
        <taxon>Aeromicrobium</taxon>
    </lineage>
</organism>
<gene>
    <name evidence="3" type="ORF">AFL01nite_13390</name>
</gene>
<dbReference type="SUPFAM" id="SSF52788">
    <property type="entry name" value="Phosphotyrosine protein phosphatases I"/>
    <property type="match status" value="1"/>
</dbReference>
<reference evidence="3 4" key="1">
    <citation type="submission" date="2019-07" db="EMBL/GenBank/DDBJ databases">
        <title>Whole genome shotgun sequence of Aeromicrobium flavum NBRC 107625.</title>
        <authorList>
            <person name="Hosoyama A."/>
            <person name="Uohara A."/>
            <person name="Ohji S."/>
            <person name="Ichikawa N."/>
        </authorList>
    </citation>
    <scope>NUCLEOTIDE SEQUENCE [LARGE SCALE GENOMIC DNA]</scope>
    <source>
        <strain evidence="3 4">NBRC 107625</strain>
    </source>
</reference>
<dbReference type="AlphaFoldDB" id="A0A512HU88"/>
<accession>A0A512HU88</accession>
<evidence type="ECO:0000256" key="1">
    <source>
        <dbReference type="ARBA" id="ARBA00022849"/>
    </source>
</evidence>
<keyword evidence="1" id="KW-0059">Arsenical resistance</keyword>
<dbReference type="InterPro" id="IPR048716">
    <property type="entry name" value="Phosphatase-like_N"/>
</dbReference>
<dbReference type="Pfam" id="PF21234">
    <property type="entry name" value="Phosphatase-like_N"/>
    <property type="match status" value="1"/>
</dbReference>
<dbReference type="Gene3D" id="3.40.50.2300">
    <property type="match status" value="1"/>
</dbReference>
<keyword evidence="4" id="KW-1185">Reference proteome</keyword>
<dbReference type="RefSeq" id="WP_246119618.1">
    <property type="nucleotide sequence ID" value="NZ_BAAAYQ010000001.1"/>
</dbReference>
<dbReference type="EMBL" id="BJZQ01000005">
    <property type="protein sequence ID" value="GEO89012.1"/>
    <property type="molecule type" value="Genomic_DNA"/>
</dbReference>
<evidence type="ECO:0000313" key="4">
    <source>
        <dbReference type="Proteomes" id="UP000321769"/>
    </source>
</evidence>
<evidence type="ECO:0000313" key="3">
    <source>
        <dbReference type="EMBL" id="GEO89012.1"/>
    </source>
</evidence>
<dbReference type="Gene3D" id="1.10.8.1060">
    <property type="entry name" value="Corynebacterium glutamicum thioredoxin-dependent arsenate reductase, N-terminal domain"/>
    <property type="match status" value="1"/>
</dbReference>
<proteinExistence type="predicted"/>
<feature type="domain" description="Phosphotyrosine protein phosphatase I" evidence="2">
    <location>
        <begin position="155"/>
        <end position="280"/>
    </location>
</feature>
<sequence>MADPIRVHLLAMVMAAPSGQMRIDLLQRAHGDGVTSHVDAMVEAGLLEADEYSVRPTHDALVRFGAWVAEPSGGQPEPAPRDHARSLDDISEELIDRYDGIVAAETVREFVQDSYDLLASRATVRRFLPQLTARFAADRLSALASLSGRDGRRRADILFVCVRNAGRSQIAAALARSIGGERVRVRTAGSMPAAHLDPAVRAELSALGIDHLTEFPRPLTREVIQASGTVVTMGCGDACPIVPGRRYVDWPVMDPVGCSRDEVRAIIEDIRRRVETLLEELGVITAPGLR</sequence>
<dbReference type="NCBIfam" id="NF046112">
    <property type="entry name" value="MSMEG_6209_Nter"/>
    <property type="match status" value="1"/>
</dbReference>
<dbReference type="Pfam" id="PF01451">
    <property type="entry name" value="LMWPc"/>
    <property type="match status" value="1"/>
</dbReference>